<reference evidence="2" key="1">
    <citation type="submission" date="2023-07" db="EMBL/GenBank/DDBJ databases">
        <title>draft genome sequence of fig (Ficus carica).</title>
        <authorList>
            <person name="Takahashi T."/>
            <person name="Nishimura K."/>
        </authorList>
    </citation>
    <scope>NUCLEOTIDE SEQUENCE</scope>
</reference>
<evidence type="ECO:0000313" key="3">
    <source>
        <dbReference type="Proteomes" id="UP001187192"/>
    </source>
</evidence>
<evidence type="ECO:0000256" key="1">
    <source>
        <dbReference type="SAM" id="SignalP"/>
    </source>
</evidence>
<name>A0AA88J2R5_FICCA</name>
<evidence type="ECO:0000313" key="2">
    <source>
        <dbReference type="EMBL" id="GMN60590.1"/>
    </source>
</evidence>
<protein>
    <submittedName>
        <fullName evidence="2">Uncharacterized protein</fullName>
    </submittedName>
</protein>
<comment type="caution">
    <text evidence="2">The sequence shown here is derived from an EMBL/GenBank/DDBJ whole genome shotgun (WGS) entry which is preliminary data.</text>
</comment>
<dbReference type="EMBL" id="BTGU01000100">
    <property type="protein sequence ID" value="GMN60590.1"/>
    <property type="molecule type" value="Genomic_DNA"/>
</dbReference>
<dbReference type="Proteomes" id="UP001187192">
    <property type="component" value="Unassembled WGS sequence"/>
</dbReference>
<keyword evidence="1" id="KW-0732">Signal</keyword>
<gene>
    <name evidence="2" type="ORF">TIFTF001_029696</name>
</gene>
<dbReference type="Gramene" id="FCD_00026059-RA">
    <property type="protein sequence ID" value="FCD_00026059-RA:cds"/>
    <property type="gene ID" value="FCD_00026059"/>
</dbReference>
<feature type="chain" id="PRO_5041691749" evidence="1">
    <location>
        <begin position="21"/>
        <end position="100"/>
    </location>
</feature>
<organism evidence="2 3">
    <name type="scientific">Ficus carica</name>
    <name type="common">Common fig</name>
    <dbReference type="NCBI Taxonomy" id="3494"/>
    <lineage>
        <taxon>Eukaryota</taxon>
        <taxon>Viridiplantae</taxon>
        <taxon>Streptophyta</taxon>
        <taxon>Embryophyta</taxon>
        <taxon>Tracheophyta</taxon>
        <taxon>Spermatophyta</taxon>
        <taxon>Magnoliopsida</taxon>
        <taxon>eudicotyledons</taxon>
        <taxon>Gunneridae</taxon>
        <taxon>Pentapetalae</taxon>
        <taxon>rosids</taxon>
        <taxon>fabids</taxon>
        <taxon>Rosales</taxon>
        <taxon>Moraceae</taxon>
        <taxon>Ficeae</taxon>
        <taxon>Ficus</taxon>
    </lineage>
</organism>
<feature type="signal peptide" evidence="1">
    <location>
        <begin position="1"/>
        <end position="20"/>
    </location>
</feature>
<sequence>MVVATIAVLLAAYFATPAFAACKAPPAPSPSVEPLGDVTTNGLPLSRMMLQDGFVTDEGCIGSSCSADDACCSGCLCLPIIGRPKGICIGLCCIFPEPTY</sequence>
<accession>A0AA88J2R5</accession>
<dbReference type="AlphaFoldDB" id="A0AA88J2R5"/>
<keyword evidence="3" id="KW-1185">Reference proteome</keyword>
<proteinExistence type="predicted"/>